<keyword evidence="3" id="KW-0378">Hydrolase</keyword>
<dbReference type="Gene3D" id="3.30.160.20">
    <property type="match status" value="1"/>
</dbReference>
<reference evidence="4" key="1">
    <citation type="journal article" date="2019" name="Int. J. Syst. Evol. Microbiol.">
        <title>The Global Catalogue of Microorganisms (GCM) 10K type strain sequencing project: providing services to taxonomists for standard genome sequencing and annotation.</title>
        <authorList>
            <consortium name="The Broad Institute Genomics Platform"/>
            <consortium name="The Broad Institute Genome Sequencing Center for Infectious Disease"/>
            <person name="Wu L."/>
            <person name="Ma J."/>
        </authorList>
    </citation>
    <scope>NUCLEOTIDE SEQUENCE [LARGE SCALE GENOMIC DNA]</scope>
    <source>
        <strain evidence="4">CCUG 62763</strain>
    </source>
</reference>
<dbReference type="EC" id="3.1.1.29" evidence="3"/>
<dbReference type="Proteomes" id="UP001596025">
    <property type="component" value="Unassembled WGS sequence"/>
</dbReference>
<comment type="caution">
    <text evidence="3">The sequence shown here is derived from an EMBL/GenBank/DDBJ whole genome shotgun (WGS) entry which is preliminary data.</text>
</comment>
<dbReference type="RefSeq" id="WP_387987001.1">
    <property type="nucleotide sequence ID" value="NZ_JBHSGR010000003.1"/>
</dbReference>
<organism evidence="3 4">
    <name type="scientific">Geodermatophilus arenarius</name>
    <dbReference type="NCBI Taxonomy" id="1137990"/>
    <lineage>
        <taxon>Bacteria</taxon>
        <taxon>Bacillati</taxon>
        <taxon>Actinomycetota</taxon>
        <taxon>Actinomycetes</taxon>
        <taxon>Geodermatophilales</taxon>
        <taxon>Geodermatophilaceae</taxon>
        <taxon>Geodermatophilus</taxon>
    </lineage>
</organism>
<proteinExistence type="predicted"/>
<dbReference type="InterPro" id="IPR000352">
    <property type="entry name" value="Pep_chain_release_fac_I"/>
</dbReference>
<evidence type="ECO:0000256" key="1">
    <source>
        <dbReference type="SAM" id="MobiDB-lite"/>
    </source>
</evidence>
<feature type="region of interest" description="Disordered" evidence="1">
    <location>
        <begin position="1"/>
        <end position="27"/>
    </location>
</feature>
<name>A0ABV9LGR5_9ACTN</name>
<dbReference type="SUPFAM" id="SSF110916">
    <property type="entry name" value="Peptidyl-tRNA hydrolase domain-like"/>
    <property type="match status" value="1"/>
</dbReference>
<feature type="compositionally biased region" description="Basic residues" evidence="1">
    <location>
        <begin position="143"/>
        <end position="159"/>
    </location>
</feature>
<dbReference type="PANTHER" id="PTHR47814">
    <property type="entry name" value="PEPTIDYL-TRNA HYDROLASE ARFB"/>
    <property type="match status" value="1"/>
</dbReference>
<keyword evidence="4" id="KW-1185">Reference proteome</keyword>
<evidence type="ECO:0000313" key="3">
    <source>
        <dbReference type="EMBL" id="MFC4692687.1"/>
    </source>
</evidence>
<dbReference type="GO" id="GO:0004045">
    <property type="term" value="F:peptidyl-tRNA hydrolase activity"/>
    <property type="evidence" value="ECO:0007669"/>
    <property type="project" value="UniProtKB-EC"/>
</dbReference>
<dbReference type="Pfam" id="PF00472">
    <property type="entry name" value="RF-1"/>
    <property type="match status" value="1"/>
</dbReference>
<evidence type="ECO:0000313" key="4">
    <source>
        <dbReference type="Proteomes" id="UP001596025"/>
    </source>
</evidence>
<evidence type="ECO:0000259" key="2">
    <source>
        <dbReference type="Pfam" id="PF00472"/>
    </source>
</evidence>
<accession>A0ABV9LGR5</accession>
<dbReference type="NCBIfam" id="NF006718">
    <property type="entry name" value="PRK09256.1"/>
    <property type="match status" value="1"/>
</dbReference>
<dbReference type="EMBL" id="JBHSGR010000003">
    <property type="protein sequence ID" value="MFC4692687.1"/>
    <property type="molecule type" value="Genomic_DNA"/>
</dbReference>
<dbReference type="PANTHER" id="PTHR47814:SF1">
    <property type="entry name" value="PEPTIDYL-TRNA HYDROLASE ARFB"/>
    <property type="match status" value="1"/>
</dbReference>
<feature type="domain" description="Prokaryotic-type class I peptide chain release factors" evidence="2">
    <location>
        <begin position="31"/>
        <end position="155"/>
    </location>
</feature>
<sequence length="159" mass="17240">MIADDQAVDETGRVPGSDDTSGDLPVTGSLVVPAAALAWRFSRSSGPGGQGVNTADSRVELSVAPLELRGLTDGQRQRLAERLGPRLVDGVLTVVAGEHRQQLRNRAAARERLAAVLRAALAAPPPPRRRTKPTRGSQERRIAEKKRRGELKRRRGSWE</sequence>
<feature type="region of interest" description="Disordered" evidence="1">
    <location>
        <begin position="120"/>
        <end position="159"/>
    </location>
</feature>
<gene>
    <name evidence="3" type="primary">arfB</name>
    <name evidence="3" type="ORF">ACFO3M_04725</name>
</gene>
<protein>
    <submittedName>
        <fullName evidence="3">Alternative ribosome rescue aminoacyl-tRNA hydrolase ArfB</fullName>
        <ecNumber evidence="3">3.1.1.29</ecNumber>
    </submittedName>
</protein>